<dbReference type="GO" id="GO:0016757">
    <property type="term" value="F:glycosyltransferase activity"/>
    <property type="evidence" value="ECO:0007669"/>
    <property type="project" value="InterPro"/>
</dbReference>
<protein>
    <submittedName>
        <fullName evidence="3">Glycosyltransferase involved in cell wall bisynthesis</fullName>
    </submittedName>
</protein>
<gene>
    <name evidence="3" type="ORF">SAMN04488004_109111</name>
</gene>
<dbReference type="Proteomes" id="UP000199550">
    <property type="component" value="Unassembled WGS sequence"/>
</dbReference>
<feature type="domain" description="Glycosyl transferase family 1" evidence="1">
    <location>
        <begin position="221"/>
        <end position="352"/>
    </location>
</feature>
<evidence type="ECO:0000313" key="3">
    <source>
        <dbReference type="EMBL" id="SFL17505.1"/>
    </source>
</evidence>
<dbReference type="InterPro" id="IPR050194">
    <property type="entry name" value="Glycosyltransferase_grp1"/>
</dbReference>
<keyword evidence="4" id="KW-1185">Reference proteome</keyword>
<dbReference type="PANTHER" id="PTHR45947">
    <property type="entry name" value="SULFOQUINOVOSYL TRANSFERASE SQD2"/>
    <property type="match status" value="1"/>
</dbReference>
<dbReference type="InterPro" id="IPR001296">
    <property type="entry name" value="Glyco_trans_1"/>
</dbReference>
<dbReference type="Pfam" id="PF00534">
    <property type="entry name" value="Glycos_transf_1"/>
    <property type="match status" value="1"/>
</dbReference>
<keyword evidence="3" id="KW-0808">Transferase</keyword>
<evidence type="ECO:0000313" key="4">
    <source>
        <dbReference type="Proteomes" id="UP000199550"/>
    </source>
</evidence>
<dbReference type="AlphaFoldDB" id="A0A1I4FHR9"/>
<feature type="domain" description="Glycosyltransferase subfamily 4-like N-terminal" evidence="2">
    <location>
        <begin position="32"/>
        <end position="205"/>
    </location>
</feature>
<organism evidence="3 4">
    <name type="scientific">Loktanella salsilacus</name>
    <dbReference type="NCBI Taxonomy" id="195913"/>
    <lineage>
        <taxon>Bacteria</taxon>
        <taxon>Pseudomonadati</taxon>
        <taxon>Pseudomonadota</taxon>
        <taxon>Alphaproteobacteria</taxon>
        <taxon>Rhodobacterales</taxon>
        <taxon>Roseobacteraceae</taxon>
        <taxon>Loktanella</taxon>
    </lineage>
</organism>
<accession>A0A1I4FHR9</accession>
<evidence type="ECO:0000259" key="1">
    <source>
        <dbReference type="Pfam" id="PF00534"/>
    </source>
</evidence>
<dbReference type="InterPro" id="IPR028098">
    <property type="entry name" value="Glyco_trans_4-like_N"/>
</dbReference>
<sequence>MPEDSALVALAEADLAPPARVALIHYWLVGMRGGERVLEEMLKLYPDADIFTHVVDRDKISPALAARPITQTFVGRLPGARKHYQKYLGLMPRALEELDLSAYDLVLSSESGPAKGVITRPDATHICYCHSPMRYIWDHYAATSAQLGWLQRKYFSQLAHRLRQWDTSTAARVDHFIANSRFVAARIDHTYRRDAAVVHPPVDLDLYGPADADGAPVPQADRGYYLYVSQLVPYKRADLAIDAFRGLDLPLKVVGQGSEFERLSQNAPDNVQMLGRVEDADMPDLYRGARALIFPAEEDFGIVPVEAMACGTPVLAYGRGGALDSVVQGKTGLFFPEQTVPSLQAAIGDFEARRDAFDPARIARHAQGFGAERFRIALKAQIDGARRRHHDRFAVA</sequence>
<dbReference type="SUPFAM" id="SSF53756">
    <property type="entry name" value="UDP-Glycosyltransferase/glycogen phosphorylase"/>
    <property type="match status" value="1"/>
</dbReference>
<evidence type="ECO:0000259" key="2">
    <source>
        <dbReference type="Pfam" id="PF13439"/>
    </source>
</evidence>
<dbReference type="EMBL" id="FOTF01000009">
    <property type="protein sequence ID" value="SFL17505.1"/>
    <property type="molecule type" value="Genomic_DNA"/>
</dbReference>
<dbReference type="RefSeq" id="WP_090189041.1">
    <property type="nucleotide sequence ID" value="NZ_FOTF01000009.1"/>
</dbReference>
<dbReference type="STRING" id="195913.SAMN04488004_109111"/>
<proteinExistence type="predicted"/>
<dbReference type="OrthoDB" id="9790710at2"/>
<dbReference type="Gene3D" id="3.40.50.2000">
    <property type="entry name" value="Glycogen Phosphorylase B"/>
    <property type="match status" value="2"/>
</dbReference>
<name>A0A1I4FHR9_9RHOB</name>
<dbReference type="PANTHER" id="PTHR45947:SF3">
    <property type="entry name" value="SULFOQUINOVOSYL TRANSFERASE SQD2"/>
    <property type="match status" value="1"/>
</dbReference>
<reference evidence="3 4" key="1">
    <citation type="submission" date="2016-10" db="EMBL/GenBank/DDBJ databases">
        <authorList>
            <person name="de Groot N.N."/>
        </authorList>
    </citation>
    <scope>NUCLEOTIDE SEQUENCE [LARGE SCALE GENOMIC DNA]</scope>
    <source>
        <strain evidence="3 4">DSM 16199</strain>
    </source>
</reference>
<dbReference type="Pfam" id="PF13439">
    <property type="entry name" value="Glyco_transf_4"/>
    <property type="match status" value="1"/>
</dbReference>